<dbReference type="RefSeq" id="WP_121794208.1">
    <property type="nucleotide sequence ID" value="NZ_RDBF01000005.1"/>
</dbReference>
<feature type="region of interest" description="Disordered" evidence="1">
    <location>
        <begin position="1"/>
        <end position="20"/>
    </location>
</feature>
<gene>
    <name evidence="3" type="ORF">D9V41_08965</name>
</gene>
<dbReference type="EMBL" id="RDBF01000005">
    <property type="protein sequence ID" value="RLV56012.1"/>
    <property type="molecule type" value="Genomic_DNA"/>
</dbReference>
<accession>A0A3L8PPR1</accession>
<dbReference type="AlphaFoldDB" id="A0A3L8PPR1"/>
<organism evidence="3 4">
    <name type="scientific">Aeromicrobium phragmitis</name>
    <dbReference type="NCBI Taxonomy" id="2478914"/>
    <lineage>
        <taxon>Bacteria</taxon>
        <taxon>Bacillati</taxon>
        <taxon>Actinomycetota</taxon>
        <taxon>Actinomycetes</taxon>
        <taxon>Propionibacteriales</taxon>
        <taxon>Nocardioidaceae</taxon>
        <taxon>Aeromicrobium</taxon>
    </lineage>
</organism>
<keyword evidence="2" id="KW-0812">Transmembrane</keyword>
<sequence length="174" mass="18623">MNQQSWSAVPPRGPDGNGGSWAPLREWDAELQRSGRVVIRAASRSRHIAIGLAAFSTALCLCAALGFPLAFGVSALVFVTPPFLVCAALSVVVLVQQIGYLRRHLVVTVHGIEVTGLATVPWQNVLAARVVVDAVQITVVGRRGPRVLQVGTLQAPAAQVVAWLETVQHHMLDR</sequence>
<protein>
    <recommendedName>
        <fullName evidence="5">PH domain-containing protein</fullName>
    </recommendedName>
</protein>
<evidence type="ECO:0008006" key="5">
    <source>
        <dbReference type="Google" id="ProtNLM"/>
    </source>
</evidence>
<evidence type="ECO:0000256" key="2">
    <source>
        <dbReference type="SAM" id="Phobius"/>
    </source>
</evidence>
<dbReference type="OrthoDB" id="9830219at2"/>
<keyword evidence="4" id="KW-1185">Reference proteome</keyword>
<keyword evidence="2" id="KW-0472">Membrane</keyword>
<evidence type="ECO:0000313" key="3">
    <source>
        <dbReference type="EMBL" id="RLV56012.1"/>
    </source>
</evidence>
<feature type="transmembrane region" description="Helical" evidence="2">
    <location>
        <begin position="73"/>
        <end position="95"/>
    </location>
</feature>
<evidence type="ECO:0000256" key="1">
    <source>
        <dbReference type="SAM" id="MobiDB-lite"/>
    </source>
</evidence>
<dbReference type="Proteomes" id="UP000282515">
    <property type="component" value="Unassembled WGS sequence"/>
</dbReference>
<comment type="caution">
    <text evidence="3">The sequence shown here is derived from an EMBL/GenBank/DDBJ whole genome shotgun (WGS) entry which is preliminary data.</text>
</comment>
<evidence type="ECO:0000313" key="4">
    <source>
        <dbReference type="Proteomes" id="UP000282515"/>
    </source>
</evidence>
<proteinExistence type="predicted"/>
<reference evidence="3 4" key="1">
    <citation type="submission" date="2018-10" db="EMBL/GenBank/DDBJ databases">
        <title>Aeromicrobium sp. 9W16Y-2 whole genome shotgun sequence.</title>
        <authorList>
            <person name="Li F."/>
        </authorList>
    </citation>
    <scope>NUCLEOTIDE SEQUENCE [LARGE SCALE GENOMIC DNA]</scope>
    <source>
        <strain evidence="3 4">9W16Y-2</strain>
    </source>
</reference>
<feature type="transmembrane region" description="Helical" evidence="2">
    <location>
        <begin position="48"/>
        <end position="67"/>
    </location>
</feature>
<keyword evidence="2" id="KW-1133">Transmembrane helix</keyword>
<name>A0A3L8PPR1_9ACTN</name>